<evidence type="ECO:0000313" key="5">
    <source>
        <dbReference type="EMBL" id="KKK46997.1"/>
    </source>
</evidence>
<evidence type="ECO:0000256" key="2">
    <source>
        <dbReference type="ARBA" id="ARBA00007639"/>
    </source>
</evidence>
<dbReference type="Gene3D" id="3.40.50.2300">
    <property type="match status" value="1"/>
</dbReference>
<protein>
    <recommendedName>
        <fullName evidence="4">Periplasmic binding protein domain-containing protein</fullName>
    </recommendedName>
</protein>
<organism evidence="5">
    <name type="scientific">marine sediment metagenome</name>
    <dbReference type="NCBI Taxonomy" id="412755"/>
    <lineage>
        <taxon>unclassified sequences</taxon>
        <taxon>metagenomes</taxon>
        <taxon>ecological metagenomes</taxon>
    </lineage>
</organism>
<dbReference type="GO" id="GO:0030246">
    <property type="term" value="F:carbohydrate binding"/>
    <property type="evidence" value="ECO:0007669"/>
    <property type="project" value="UniProtKB-ARBA"/>
</dbReference>
<feature type="non-terminal residue" evidence="5">
    <location>
        <position position="184"/>
    </location>
</feature>
<dbReference type="AlphaFoldDB" id="A0A0F8VRQ7"/>
<proteinExistence type="inferred from homology"/>
<dbReference type="InterPro" id="IPR028082">
    <property type="entry name" value="Peripla_BP_I"/>
</dbReference>
<dbReference type="EMBL" id="LAZR01069800">
    <property type="protein sequence ID" value="KKK46997.1"/>
    <property type="molecule type" value="Genomic_DNA"/>
</dbReference>
<comment type="subcellular location">
    <subcellularLocation>
        <location evidence="1">Cell envelope</location>
    </subcellularLocation>
</comment>
<comment type="similarity">
    <text evidence="2">Belongs to the bacterial solute-binding protein 2 family.</text>
</comment>
<sequence length="184" mass="20163">MKKVFLLLTITAVLVLLASPVFAESKDKGELTVGVVIPYEIGWFSAFHAGFEVVAEAEGVKVIWQYNNYNHDDETTAVQNLITLDVDGMNITSVSPVSAEYSARLANEAGIPIQITESGIAEGKGKPFADIDFNWFEIYRLVARSLRNVVPGDISVIWLQGFLGTPPVMQGIQGFKDEIKKLDG</sequence>
<accession>A0A0F8VRQ7</accession>
<gene>
    <name evidence="5" type="ORF">LCGC14_3159640</name>
</gene>
<keyword evidence="3" id="KW-0732">Signal</keyword>
<reference evidence="5" key="1">
    <citation type="journal article" date="2015" name="Nature">
        <title>Complex archaea that bridge the gap between prokaryotes and eukaryotes.</title>
        <authorList>
            <person name="Spang A."/>
            <person name="Saw J.H."/>
            <person name="Jorgensen S.L."/>
            <person name="Zaremba-Niedzwiedzka K."/>
            <person name="Martijn J."/>
            <person name="Lind A.E."/>
            <person name="van Eijk R."/>
            <person name="Schleper C."/>
            <person name="Guy L."/>
            <person name="Ettema T.J."/>
        </authorList>
    </citation>
    <scope>NUCLEOTIDE SEQUENCE</scope>
</reference>
<evidence type="ECO:0000256" key="1">
    <source>
        <dbReference type="ARBA" id="ARBA00004196"/>
    </source>
</evidence>
<name>A0A0F8VRQ7_9ZZZZ</name>
<dbReference type="PANTHER" id="PTHR46847">
    <property type="entry name" value="D-ALLOSE-BINDING PERIPLASMIC PROTEIN-RELATED"/>
    <property type="match status" value="1"/>
</dbReference>
<evidence type="ECO:0000256" key="3">
    <source>
        <dbReference type="ARBA" id="ARBA00022729"/>
    </source>
</evidence>
<dbReference type="GO" id="GO:0030313">
    <property type="term" value="C:cell envelope"/>
    <property type="evidence" value="ECO:0007669"/>
    <property type="project" value="UniProtKB-SubCell"/>
</dbReference>
<dbReference type="Pfam" id="PF13407">
    <property type="entry name" value="Peripla_BP_4"/>
    <property type="match status" value="1"/>
</dbReference>
<dbReference type="PANTHER" id="PTHR46847:SF3">
    <property type="entry name" value="GALACTOFURANOSE-BINDING PROTEIN YTFQ"/>
    <property type="match status" value="1"/>
</dbReference>
<dbReference type="InterPro" id="IPR025997">
    <property type="entry name" value="SBP_2_dom"/>
</dbReference>
<evidence type="ECO:0000259" key="4">
    <source>
        <dbReference type="Pfam" id="PF13407"/>
    </source>
</evidence>
<comment type="caution">
    <text evidence="5">The sequence shown here is derived from an EMBL/GenBank/DDBJ whole genome shotgun (WGS) entry which is preliminary data.</text>
</comment>
<feature type="domain" description="Periplasmic binding protein" evidence="4">
    <location>
        <begin position="38"/>
        <end position="181"/>
    </location>
</feature>
<dbReference type="SUPFAM" id="SSF53822">
    <property type="entry name" value="Periplasmic binding protein-like I"/>
    <property type="match status" value="1"/>
</dbReference>